<dbReference type="Gene3D" id="2.60.40.10">
    <property type="entry name" value="Immunoglobulins"/>
    <property type="match status" value="2"/>
</dbReference>
<dbReference type="GO" id="GO:0005615">
    <property type="term" value="C:extracellular space"/>
    <property type="evidence" value="ECO:0007669"/>
    <property type="project" value="InterPro"/>
</dbReference>
<evidence type="ECO:0000256" key="5">
    <source>
        <dbReference type="ARBA" id="ARBA00023157"/>
    </source>
</evidence>
<accession>B9X079</accession>
<keyword evidence="4" id="KW-0882">Thioester bond</keyword>
<dbReference type="FunFam" id="2.60.40.1930:FF:000001">
    <property type="entry name" value="CD109 isoform 3"/>
    <property type="match status" value="1"/>
</dbReference>
<feature type="compositionally biased region" description="Basic residues" evidence="7">
    <location>
        <begin position="1405"/>
        <end position="1443"/>
    </location>
</feature>
<evidence type="ECO:0000256" key="7">
    <source>
        <dbReference type="SAM" id="MobiDB-lite"/>
    </source>
</evidence>
<dbReference type="InterPro" id="IPR008930">
    <property type="entry name" value="Terpenoid_cyclase/PrenylTrfase"/>
</dbReference>
<dbReference type="Pfam" id="PF01759">
    <property type="entry name" value="NTR"/>
    <property type="match status" value="1"/>
</dbReference>
<evidence type="ECO:0000313" key="10">
    <source>
        <dbReference type="EMBL" id="BAH22723.1"/>
    </source>
</evidence>
<dbReference type="InterPro" id="IPR013783">
    <property type="entry name" value="Ig-like_fold"/>
</dbReference>
<dbReference type="Gene3D" id="2.20.130.20">
    <property type="match status" value="1"/>
</dbReference>
<dbReference type="CDD" id="cd02896">
    <property type="entry name" value="complement_C3_C4_C5"/>
    <property type="match status" value="1"/>
</dbReference>
<evidence type="ECO:0000256" key="1">
    <source>
        <dbReference type="ARBA" id="ARBA00004613"/>
    </source>
</evidence>
<evidence type="ECO:0000256" key="2">
    <source>
        <dbReference type="ARBA" id="ARBA00022525"/>
    </source>
</evidence>
<evidence type="ECO:0000256" key="6">
    <source>
        <dbReference type="ARBA" id="ARBA00023180"/>
    </source>
</evidence>
<dbReference type="InterPro" id="IPR002890">
    <property type="entry name" value="MG2"/>
</dbReference>
<keyword evidence="6" id="KW-0325">Glycoprotein</keyword>
<dbReference type="SMART" id="SM01419">
    <property type="entry name" value="Thiol-ester_cl"/>
    <property type="match status" value="1"/>
</dbReference>
<reference evidence="10" key="1">
    <citation type="journal article" date="2009" name="Immunobiology">
        <title>Multi-component complement system of Cnidaria: C3, Bf, and MASP genes expressed in the endodermal tissues of a sea anemone, Nematostella vectensis.</title>
        <authorList>
            <person name="Kimura A."/>
            <person name="Sakaguchi E."/>
            <person name="Nonaka M."/>
        </authorList>
    </citation>
    <scope>NUCLEOTIDE SEQUENCE</scope>
</reference>
<comment type="subcellular location">
    <subcellularLocation>
        <location evidence="1">Secreted</location>
    </subcellularLocation>
</comment>
<evidence type="ECO:0000256" key="4">
    <source>
        <dbReference type="ARBA" id="ARBA00022966"/>
    </source>
</evidence>
<feature type="region of interest" description="Disordered" evidence="7">
    <location>
        <begin position="1388"/>
        <end position="1451"/>
    </location>
</feature>
<feature type="chain" id="PRO_5002892975" evidence="8">
    <location>
        <begin position="17"/>
        <end position="1708"/>
    </location>
</feature>
<keyword evidence="2" id="KW-0964">Secreted</keyword>
<organism evidence="10">
    <name type="scientific">Nematostella vectensis</name>
    <name type="common">Starlet sea anemone</name>
    <dbReference type="NCBI Taxonomy" id="45351"/>
    <lineage>
        <taxon>Eukaryota</taxon>
        <taxon>Metazoa</taxon>
        <taxon>Cnidaria</taxon>
        <taxon>Anthozoa</taxon>
        <taxon>Hexacorallia</taxon>
        <taxon>Actiniaria</taxon>
        <taxon>Edwardsiidae</taxon>
        <taxon>Nematostella</taxon>
    </lineage>
</organism>
<dbReference type="SMART" id="SM01359">
    <property type="entry name" value="A2M_N_2"/>
    <property type="match status" value="1"/>
</dbReference>
<feature type="signal peptide" evidence="8">
    <location>
        <begin position="1"/>
        <end position="16"/>
    </location>
</feature>
<dbReference type="InterPro" id="IPR011625">
    <property type="entry name" value="A2M_N_BRD"/>
</dbReference>
<dbReference type="Pfam" id="PF07677">
    <property type="entry name" value="A2M_recep"/>
    <property type="match status" value="1"/>
</dbReference>
<dbReference type="EMBL" id="AB450038">
    <property type="protein sequence ID" value="BAH22723.1"/>
    <property type="molecule type" value="mRNA"/>
</dbReference>
<dbReference type="InterPro" id="IPR001134">
    <property type="entry name" value="Netrin_domain"/>
</dbReference>
<evidence type="ECO:0000259" key="9">
    <source>
        <dbReference type="PROSITE" id="PS50189"/>
    </source>
</evidence>
<dbReference type="Gene3D" id="1.50.10.20">
    <property type="match status" value="1"/>
</dbReference>
<dbReference type="Pfam" id="PF17791">
    <property type="entry name" value="MG3"/>
    <property type="match status" value="1"/>
</dbReference>
<dbReference type="Gene3D" id="2.60.120.1540">
    <property type="match status" value="1"/>
</dbReference>
<dbReference type="PANTHER" id="PTHR11412">
    <property type="entry name" value="MACROGLOBULIN / COMPLEMENT"/>
    <property type="match status" value="1"/>
</dbReference>
<dbReference type="SUPFAM" id="SSF49410">
    <property type="entry name" value="Alpha-macroglobulin receptor domain"/>
    <property type="match status" value="1"/>
</dbReference>
<dbReference type="InterPro" id="IPR009048">
    <property type="entry name" value="A-macroglobulin_rcpt-bd"/>
</dbReference>
<dbReference type="PROSITE" id="PS50189">
    <property type="entry name" value="NTR"/>
    <property type="match status" value="1"/>
</dbReference>
<dbReference type="SUPFAM" id="SSF50242">
    <property type="entry name" value="TIMP-like"/>
    <property type="match status" value="1"/>
</dbReference>
<dbReference type="Pfam" id="PF07678">
    <property type="entry name" value="TED_complement"/>
    <property type="match status" value="1"/>
</dbReference>
<dbReference type="SMART" id="SM00643">
    <property type="entry name" value="C345C"/>
    <property type="match status" value="1"/>
</dbReference>
<gene>
    <name evidence="10" type="primary">NvC3-1</name>
</gene>
<sequence>MLRCVVLMLAIGCSYAVQRYMVISPDVFHVGEPERVSIAVYDVPSPVTVKVYLQDYPNRRKTFSQAQAAFAKDNPGYLTVKVDPADLPDQGSQDKQYVYLVAQCDDPKLKFKKEVKVLLSYRDGVILIQTDKPIYTPDQTVKFRVIPLGFDLKPSAKKVNVVVKNPQNIRVQQWNSMSTSTGFISETISLGSFAMLGNWTVEAFYGHGFVHNTSTQFEVREYVLPRFYVKIQRHPLKNYILRKTTHYPISISARYTYDKPVEGPVNVRLSIVGRKQESKLLMDVTTILNDGSCSLNFKPAIIKDLPDKNLWFPDGFRLQIEATVIEKATGLRESVTDNSIHFTTTPFVIKYQETAEYFRPGLPFPVKVKVTYPNGVPAVRIPMKLSAKATKRDGKEVDVGLMANAANMDQTGPEGKAEFIVDIPRDVATLRVKVRTEEKDVQPEENAVKELIARAYTSQSGNFLMVRQLRKATVGKNIICEAFLNSKDVDRLTYAIIARGKILHQDTIVREFGIVTTIRFRATAMMSPSARLIGYYISKTTGEVVTDSILLDVEDELPNKVRLRDADTGVQTFPGTDYEITVFGEPGTRVGLLAVDMSVYLLRNDNRLTKDSVYKKLEELDLGCGVGSGKDSKDVVKNAGAVMMSGTIVSDGRQNYGCEAAVERRKRRSLPILQEMNNTCCALGKEPGDKGVGCVRKLLQFDFLTDKVSPWIRPTELKQCYKTFIYCCQARYGKSDMGLLARSMDFGDFGPSDEELMENSQVRTYFPETWIYREEQIGADRQSRVFATIPDTITTWVVQAVAVSNSTGLGIAKPLHLKAFKSLFVHLTLPYSVQRGEQIQVLATVYNYHAKQLRMNLYLVGHEKFCSKVKPRARQLIERFTMKAQSSQTVSILILPKEIGLIPIQVFAVSALESDSESRNLLVVPEGVGQIKTQSFVLDPAGVLKDNQQIGERAENKNGTAFKSNRLFDVQDGKKKQIDNILLEVPKTAVPGSVGAFLAFTGNLIGPVVTNLINGGLDKLLRMPTGCGEQTLIYMSPNVYVLEYLSNTHQVTASVEAKAYKFIQQGYLRELNYRRNDKSFSAWGNRHPGSTWLTAFAMKVFCKASKFDGVQIDSSLVCDSVGWLVQNQRADGAFPEVHAVIHREMVGGVYQSDVAMTAFVVTTLLECSCNNVINTAAISRGVTYLEKAIPQVNGPYVLSLTTYALALANSPKRYEANTKLANMALYNQIKSTRHWNAGGHALNIETASYALLAQMALNKLKYAGPIVVWLTEQKNSGGGFKSTTDTCVALQALAKYSEQTAGSQLDLTVSLRSEIGGLNRKIRINKKNALLQQKIDMFDYLGGNIFIDTLGTGVAQMQAEVRYNVPSAKKDRCDFALSIRVTEDGTGKTLSALPQGDAAPSAMRRNGKKNKKNKKCKHGKRKNGKCRKRPKKGKGKKGKKGKKDKNEKQQKIQEVNSLRINVCTRYKKAGKTGMAIIDVGVFTGFAVDERSLKELQKKMEGSIGKYEISERSVVFYINEIRNDRDLCVAFNVTRVFEVGTVQPVPVKVYDYYEPDDACMTFYGANENSALRMGICNEEECRCLQDKCTPRDPTDGDLRSLVCKNNFYAIKAKVLLVDEDRSMLTYTVQVLEVYNAGRQKVNKGNIIELKKQGSCREPNMNKMEEYFIAGSGKGGVYSIDSSVYAARWTRQNDKKLKKLASRIDGSCAK</sequence>
<dbReference type="Pfam" id="PF17790">
    <property type="entry name" value="MG1"/>
    <property type="match status" value="1"/>
</dbReference>
<dbReference type="InterPro" id="IPR011626">
    <property type="entry name" value="Alpha-macroglobulin_TED"/>
</dbReference>
<keyword evidence="5" id="KW-1015">Disulfide bond</keyword>
<dbReference type="InterPro" id="IPR008993">
    <property type="entry name" value="TIMP-like_OB-fold"/>
</dbReference>
<dbReference type="InterPro" id="IPR019742">
    <property type="entry name" value="MacrogloblnA2_CS"/>
</dbReference>
<feature type="domain" description="NTR" evidence="9">
    <location>
        <begin position="1582"/>
        <end position="1706"/>
    </location>
</feature>
<dbReference type="SUPFAM" id="SSF48239">
    <property type="entry name" value="Terpenoid cyclases/Protein prenyltransferases"/>
    <property type="match status" value="1"/>
</dbReference>
<dbReference type="Pfam" id="PF17789">
    <property type="entry name" value="MG4"/>
    <property type="match status" value="1"/>
</dbReference>
<dbReference type="InterPro" id="IPR018933">
    <property type="entry name" value="Netrin_module_non-TIMP"/>
</dbReference>
<proteinExistence type="evidence at transcript level"/>
<dbReference type="PANTHER" id="PTHR11412:SF166">
    <property type="entry name" value="NTR DOMAIN-CONTAINING PROTEIN"/>
    <property type="match status" value="1"/>
</dbReference>
<dbReference type="Pfam" id="PF01835">
    <property type="entry name" value="MG2"/>
    <property type="match status" value="1"/>
</dbReference>
<dbReference type="GO" id="GO:0004866">
    <property type="term" value="F:endopeptidase inhibitor activity"/>
    <property type="evidence" value="ECO:0007669"/>
    <property type="project" value="InterPro"/>
</dbReference>
<dbReference type="Gene3D" id="6.20.50.160">
    <property type="match status" value="1"/>
</dbReference>
<evidence type="ECO:0000256" key="3">
    <source>
        <dbReference type="ARBA" id="ARBA00022729"/>
    </source>
</evidence>
<keyword evidence="3 8" id="KW-0732">Signal</keyword>
<dbReference type="PROSITE" id="PS00477">
    <property type="entry name" value="ALPHA_2_MACROGLOBULIN"/>
    <property type="match status" value="1"/>
</dbReference>
<dbReference type="InterPro" id="IPR040839">
    <property type="entry name" value="MG4"/>
</dbReference>
<dbReference type="Gene3D" id="2.60.40.1930">
    <property type="match status" value="3"/>
</dbReference>
<dbReference type="InterPro" id="IPR050473">
    <property type="entry name" value="A2M/Complement_sys"/>
</dbReference>
<dbReference type="InterPro" id="IPR041555">
    <property type="entry name" value="MG3"/>
</dbReference>
<protein>
    <submittedName>
        <fullName evidence="10">Complement component C3</fullName>
    </submittedName>
</protein>
<dbReference type="SMART" id="SM01361">
    <property type="entry name" value="A2M_recep"/>
    <property type="match status" value="1"/>
</dbReference>
<dbReference type="InterPro" id="IPR041425">
    <property type="entry name" value="C3/4/5_MG1"/>
</dbReference>
<name>B9X079_NEMVE</name>
<dbReference type="Gene3D" id="2.60.40.690">
    <property type="entry name" value="Alpha-macroglobulin, receptor-binding domain"/>
    <property type="match status" value="1"/>
</dbReference>
<dbReference type="SMART" id="SM01360">
    <property type="entry name" value="A2M"/>
    <property type="match status" value="1"/>
</dbReference>
<dbReference type="Pfam" id="PF07703">
    <property type="entry name" value="A2M_BRD"/>
    <property type="match status" value="1"/>
</dbReference>
<dbReference type="InterPro" id="IPR036595">
    <property type="entry name" value="A-macroglobulin_rcpt-bd_sf"/>
</dbReference>
<dbReference type="Pfam" id="PF00207">
    <property type="entry name" value="A2M"/>
    <property type="match status" value="1"/>
</dbReference>
<dbReference type="Gene3D" id="2.60.40.1940">
    <property type="match status" value="1"/>
</dbReference>
<dbReference type="InterPro" id="IPR047565">
    <property type="entry name" value="Alpha-macroglob_thiol-ester_cl"/>
</dbReference>
<dbReference type="Gene3D" id="2.40.50.120">
    <property type="match status" value="1"/>
</dbReference>
<evidence type="ECO:0000256" key="8">
    <source>
        <dbReference type="SAM" id="SignalP"/>
    </source>
</evidence>
<dbReference type="InterPro" id="IPR001599">
    <property type="entry name" value="Macroglobln_a2"/>
</dbReference>